<comment type="caution">
    <text evidence="2">The sequence shown here is derived from an EMBL/GenBank/DDBJ whole genome shotgun (WGS) entry which is preliminary data.</text>
</comment>
<dbReference type="Gene3D" id="1.20.1280.50">
    <property type="match status" value="1"/>
</dbReference>
<sequence>MEIVTEEIDKAETKREPIVFIPNDLIIDILSRLPVKTLVRFKSVCKSWQALISDLKFSFPTKGRIHAMCFTKASLMDGTFYSLDNEFVVEELPSPVGPISGDEFQLLGSCNGMLLFWSSGCTYIWNPTTRWCRELSQLNGLLSSPLHNISSGLCYDKSTDDYKAVIIDTRLVYMASLRARKIKIIDNNFPYRVPSIQITTSGILVNDHLHWVVYEGSLENWQLIVYFDERTNVFNQLPMPETVENYELIFGLGVLDGCLSMSRVLSKGQAVGNILVTSMREYGVKESWTALFALQDWVAPIFSIKSNEQVLLANTFSMGSYNTKNKKTKKICVRNNKCQNSTLANCPVTYVESVASIRWG</sequence>
<dbReference type="NCBIfam" id="TIGR01640">
    <property type="entry name" value="F_box_assoc_1"/>
    <property type="match status" value="1"/>
</dbReference>
<evidence type="ECO:0000313" key="3">
    <source>
        <dbReference type="EMBL" id="KAL3507557.1"/>
    </source>
</evidence>
<name>A0ABD2YJI2_9GENT</name>
<dbReference type="EMBL" id="JBJUIK010000013">
    <property type="protein sequence ID" value="KAL3507554.1"/>
    <property type="molecule type" value="Genomic_DNA"/>
</dbReference>
<dbReference type="PROSITE" id="PS50181">
    <property type="entry name" value="FBOX"/>
    <property type="match status" value="1"/>
</dbReference>
<dbReference type="SUPFAM" id="SSF81383">
    <property type="entry name" value="F-box domain"/>
    <property type="match status" value="1"/>
</dbReference>
<dbReference type="EMBL" id="JBJUIK010000013">
    <property type="protein sequence ID" value="KAL3507557.1"/>
    <property type="molecule type" value="Genomic_DNA"/>
</dbReference>
<feature type="domain" description="F-box" evidence="1">
    <location>
        <begin position="15"/>
        <end position="62"/>
    </location>
</feature>
<evidence type="ECO:0000259" key="1">
    <source>
        <dbReference type="PROSITE" id="PS50181"/>
    </source>
</evidence>
<proteinExistence type="predicted"/>
<dbReference type="Pfam" id="PF00646">
    <property type="entry name" value="F-box"/>
    <property type="match status" value="1"/>
</dbReference>
<reference evidence="2 4" key="1">
    <citation type="submission" date="2024-11" db="EMBL/GenBank/DDBJ databases">
        <title>A near-complete genome assembly of Cinchona calisaya.</title>
        <authorList>
            <person name="Lian D.C."/>
            <person name="Zhao X.W."/>
            <person name="Wei L."/>
        </authorList>
    </citation>
    <scope>NUCLEOTIDE SEQUENCE [LARGE SCALE GENOMIC DNA]</scope>
    <source>
        <tissue evidence="2">Nenye</tissue>
    </source>
</reference>
<evidence type="ECO:0000313" key="4">
    <source>
        <dbReference type="Proteomes" id="UP001630127"/>
    </source>
</evidence>
<dbReference type="InterPro" id="IPR013187">
    <property type="entry name" value="F-box-assoc_dom_typ3"/>
</dbReference>
<dbReference type="PANTHER" id="PTHR31672">
    <property type="entry name" value="BNACNNG10540D PROTEIN"/>
    <property type="match status" value="1"/>
</dbReference>
<protein>
    <recommendedName>
        <fullName evidence="1">F-box domain-containing protein</fullName>
    </recommendedName>
</protein>
<accession>A0ABD2YJI2</accession>
<dbReference type="PANTHER" id="PTHR31672:SF13">
    <property type="entry name" value="F-BOX PROTEIN CPR30-LIKE"/>
    <property type="match status" value="1"/>
</dbReference>
<evidence type="ECO:0000313" key="2">
    <source>
        <dbReference type="EMBL" id="KAL3507554.1"/>
    </source>
</evidence>
<dbReference type="SMART" id="SM00256">
    <property type="entry name" value="FBOX"/>
    <property type="match status" value="1"/>
</dbReference>
<dbReference type="AlphaFoldDB" id="A0ABD2YJI2"/>
<dbReference type="InterPro" id="IPR050796">
    <property type="entry name" value="SCF_F-box_component"/>
</dbReference>
<dbReference type="InterPro" id="IPR001810">
    <property type="entry name" value="F-box_dom"/>
</dbReference>
<dbReference type="InterPro" id="IPR036047">
    <property type="entry name" value="F-box-like_dom_sf"/>
</dbReference>
<dbReference type="Proteomes" id="UP001630127">
    <property type="component" value="Unassembled WGS sequence"/>
</dbReference>
<dbReference type="CDD" id="cd22157">
    <property type="entry name" value="F-box_AtFBW1-like"/>
    <property type="match status" value="1"/>
</dbReference>
<dbReference type="InterPro" id="IPR017451">
    <property type="entry name" value="F-box-assoc_interact_dom"/>
</dbReference>
<gene>
    <name evidence="2" type="ORF">ACH5RR_032936</name>
    <name evidence="3" type="ORF">ACH5RR_032939</name>
</gene>
<dbReference type="Pfam" id="PF08268">
    <property type="entry name" value="FBA_3"/>
    <property type="match status" value="1"/>
</dbReference>
<organism evidence="2 4">
    <name type="scientific">Cinchona calisaya</name>
    <dbReference type="NCBI Taxonomy" id="153742"/>
    <lineage>
        <taxon>Eukaryota</taxon>
        <taxon>Viridiplantae</taxon>
        <taxon>Streptophyta</taxon>
        <taxon>Embryophyta</taxon>
        <taxon>Tracheophyta</taxon>
        <taxon>Spermatophyta</taxon>
        <taxon>Magnoliopsida</taxon>
        <taxon>eudicotyledons</taxon>
        <taxon>Gunneridae</taxon>
        <taxon>Pentapetalae</taxon>
        <taxon>asterids</taxon>
        <taxon>lamiids</taxon>
        <taxon>Gentianales</taxon>
        <taxon>Rubiaceae</taxon>
        <taxon>Cinchonoideae</taxon>
        <taxon>Cinchoneae</taxon>
        <taxon>Cinchona</taxon>
    </lineage>
</organism>
<keyword evidence="4" id="KW-1185">Reference proteome</keyword>